<dbReference type="Proteomes" id="UP000691718">
    <property type="component" value="Unassembled WGS sequence"/>
</dbReference>
<dbReference type="EMBL" id="CAJQZP010000945">
    <property type="protein sequence ID" value="CAG5001838.1"/>
    <property type="molecule type" value="Genomic_DNA"/>
</dbReference>
<keyword evidence="3" id="KW-1185">Reference proteome</keyword>
<comment type="caution">
    <text evidence="2">The sequence shown here is derived from an EMBL/GenBank/DDBJ whole genome shotgun (WGS) entry which is preliminary data.</text>
</comment>
<name>A0A8S3X774_PARAO</name>
<protein>
    <submittedName>
        <fullName evidence="2">(apollo) hypothetical protein</fullName>
    </submittedName>
</protein>
<evidence type="ECO:0000313" key="3">
    <source>
        <dbReference type="Proteomes" id="UP000691718"/>
    </source>
</evidence>
<reference evidence="2" key="1">
    <citation type="submission" date="2021-04" db="EMBL/GenBank/DDBJ databases">
        <authorList>
            <person name="Tunstrom K."/>
        </authorList>
    </citation>
    <scope>NUCLEOTIDE SEQUENCE</scope>
</reference>
<feature type="compositionally biased region" description="Acidic residues" evidence="1">
    <location>
        <begin position="217"/>
        <end position="233"/>
    </location>
</feature>
<sequence>MPNLKCEGREKADTKMAFFLCQLKEEKEVVIKCSDTDILVIVLANMENLPASLKVWTLFGFRNNRRYINMNKVYDVLGSKKCSGLPAFHTLTGCNFNPAFYRKGKRIPWELYSVNEDFQEAFIALQSLKIENIYANIYKQNRAHRRVQAKVDEFRCLHIASFAQRFIECRGIRLENNSYSFRWFEGDDIPPNVPEIIEAPKESGANDEEVISMYSNFDDEEDDESNNEDDSDCQSDIGYTTEEESVHSRNDDDDNDNDNDNVDNDDEAVDDNDNK</sequence>
<organism evidence="2 3">
    <name type="scientific">Parnassius apollo</name>
    <name type="common">Apollo butterfly</name>
    <name type="synonym">Papilio apollo</name>
    <dbReference type="NCBI Taxonomy" id="110799"/>
    <lineage>
        <taxon>Eukaryota</taxon>
        <taxon>Metazoa</taxon>
        <taxon>Ecdysozoa</taxon>
        <taxon>Arthropoda</taxon>
        <taxon>Hexapoda</taxon>
        <taxon>Insecta</taxon>
        <taxon>Pterygota</taxon>
        <taxon>Neoptera</taxon>
        <taxon>Endopterygota</taxon>
        <taxon>Lepidoptera</taxon>
        <taxon>Glossata</taxon>
        <taxon>Ditrysia</taxon>
        <taxon>Papilionoidea</taxon>
        <taxon>Papilionidae</taxon>
        <taxon>Parnassiinae</taxon>
        <taxon>Parnassini</taxon>
        <taxon>Parnassius</taxon>
        <taxon>Parnassius</taxon>
    </lineage>
</organism>
<feature type="region of interest" description="Disordered" evidence="1">
    <location>
        <begin position="217"/>
        <end position="275"/>
    </location>
</feature>
<accession>A0A8S3X774</accession>
<evidence type="ECO:0000256" key="1">
    <source>
        <dbReference type="SAM" id="MobiDB-lite"/>
    </source>
</evidence>
<gene>
    <name evidence="2" type="ORF">PAPOLLO_LOCUS13993</name>
</gene>
<evidence type="ECO:0000313" key="2">
    <source>
        <dbReference type="EMBL" id="CAG5001838.1"/>
    </source>
</evidence>
<proteinExistence type="predicted"/>
<feature type="compositionally biased region" description="Acidic residues" evidence="1">
    <location>
        <begin position="251"/>
        <end position="275"/>
    </location>
</feature>
<dbReference type="AlphaFoldDB" id="A0A8S3X774"/>
<dbReference type="OrthoDB" id="6430887at2759"/>